<dbReference type="Proteomes" id="UP001178888">
    <property type="component" value="Unassembled WGS sequence"/>
</dbReference>
<accession>A0AA90TTR1</accession>
<name>A0AA90TTR1_9BACI</name>
<protein>
    <submittedName>
        <fullName evidence="1">Uncharacterized protein</fullName>
    </submittedName>
</protein>
<evidence type="ECO:0000313" key="2">
    <source>
        <dbReference type="Proteomes" id="UP001178888"/>
    </source>
</evidence>
<dbReference type="AlphaFoldDB" id="A0AA90TTR1"/>
<sequence length="958" mass="112253">MLQQFVLEYIRTLRVIHTLSTGSVNRIILVDKDGLYVETEASKAKFLAGEKKYPYDLIPESYLLEVWQLLSELRTIHAGDLKTSKGCSSFLLALFSKLPFVKVTSKDGRSAIGLNEYYVSELPESNIPNVLDFLEEVAQGKFHPQMLTRQIEDKNLQRLKSSQRQGLRLLGLIDNSFKVNRVFIDQYRQSDEKKNLLRNQMMKLPYFSMVQTLLSAPIPLNMIDKTKAIRDLGQLVVRNPIGGNLMKESVGEKLSRNTLSWLQYVNTYYEEDKSKSISMEKGVMEMKMLNKDRPGICYSNISLIKKALLQNSENILPYPEILLYVKKNWMDLNSTFDDIKEIVELALYAPKSYFYEVEDGLWGIKDKIDDRLNHIYQYMNPRKISLKISDMKYRLKVYESDDILRQMLLSDIRFSQIENTPYWVLSEWVIINNLVYECIFNSELLVIDKETVLDRVIKLNKLDKDKVIFLPQFDDRFAVNGNRIEIKRVMETNTNPNKQKLEIPVEISEEVGRLSYRIINFIKESKKEVTTSQIINQVFYVTQNEPSFPIYMESIKELLEVVPEIKQAGEHTWLFKEEVSNFHIENNENVYYAVRNSLPTIENVKELRTVRNPQTDQLKKESGNHNETSTDARTYAYHTVSYFDRVKGYFIIPKALREVSVLFRQSNYGKVMVQHDDFRYEWFWDMKENKYFFFGDGVMDFFADYLIEPGHKLRFEVDKQIMFLIRVHNVGFDERYASEQQRYLDIGRLVEESKTVNKSIFSLMCETLAIHPSGIHWSVLQDKISEKRSTTKNTITNLLSRNECFEQVEGKKGYWRLNISKLTRYYVDEENQEMIEPVESGIELRANEKGSNESLKVEPKEEQFECNDQDKAVEQVTRNELTELQPPDTETLIQQIESILLEITQKEVEFKESISKSVLEEFDKGDIAAVDELYNRLESSIIFFNRVGEVVNQQERKS</sequence>
<reference evidence="1" key="1">
    <citation type="submission" date="2023-08" db="EMBL/GenBank/DDBJ databases">
        <title>Nitrogen cycling bacteria in agricultural field soils.</title>
        <authorList>
            <person name="Jang J."/>
        </authorList>
    </citation>
    <scope>NUCLEOTIDE SEQUENCE</scope>
    <source>
        <strain evidence="1">PS3-36</strain>
    </source>
</reference>
<gene>
    <name evidence="1" type="ORF">RCG21_17325</name>
</gene>
<dbReference type="RefSeq" id="WP_308913479.1">
    <property type="nucleotide sequence ID" value="NZ_JAVGVR010000001.1"/>
</dbReference>
<proteinExistence type="predicted"/>
<keyword evidence="2" id="KW-1185">Reference proteome</keyword>
<comment type="caution">
    <text evidence="1">The sequence shown here is derived from an EMBL/GenBank/DDBJ whole genome shotgun (WGS) entry which is preliminary data.</text>
</comment>
<organism evidence="1 2">
    <name type="scientific">Bacillus salipaludis</name>
    <dbReference type="NCBI Taxonomy" id="2547811"/>
    <lineage>
        <taxon>Bacteria</taxon>
        <taxon>Bacillati</taxon>
        <taxon>Bacillota</taxon>
        <taxon>Bacilli</taxon>
        <taxon>Bacillales</taxon>
        <taxon>Bacillaceae</taxon>
        <taxon>Bacillus</taxon>
    </lineage>
</organism>
<dbReference type="EMBL" id="JAVGVR010000001">
    <property type="protein sequence ID" value="MDQ6598094.1"/>
    <property type="molecule type" value="Genomic_DNA"/>
</dbReference>
<evidence type="ECO:0000313" key="1">
    <source>
        <dbReference type="EMBL" id="MDQ6598094.1"/>
    </source>
</evidence>